<dbReference type="OrthoDB" id="6467123at2"/>
<accession>A0A379FAI5</accession>
<dbReference type="AlphaFoldDB" id="A0A379FAI5"/>
<dbReference type="GeneID" id="93392943"/>
<gene>
    <name evidence="1" type="ORF">NCTC10376_02350</name>
</gene>
<proteinExistence type="predicted"/>
<sequence length="418" mass="48249">MMSIKIDSLKLNKFLISEQNSDNKAVFSKELSSLSDRGARLPLEKGISSSEEDCKIKQKLNEFYNLEHKEFIDLKNKIKSDKAIDKLKDKDEKDEKDEGNDGLNIEGLLLTQKKIYSQVCSHFKKNKLEQKILAGNVSHKNNLVNASQTKSNLSFTSNLESNKENVITHSEVKKENQLINNKLSLLTKHEYDNKKPGKLEKKHYLNKLIKSNKNHKENKPAINEQKEGIDKIKLPLKSEEGKLISDSLVIENNYSLTKGRFLENRSVDKKELSFEFESENLNIGDLHKEKIKENVNDVSIFNSIKPEYQQMISGALFNKKLLDIPVFSLLHKKVSMISQPPSITYVFKKWGNELHQMKINFDTDRKIQLIASTGRVYQSSLENFNQYQGRLSLSLENDNHHWRINEVDPSTDNNKDEK</sequence>
<reference evidence="1 2" key="1">
    <citation type="submission" date="2018-06" db="EMBL/GenBank/DDBJ databases">
        <authorList>
            <consortium name="Pathogen Informatics"/>
            <person name="Doyle S."/>
        </authorList>
    </citation>
    <scope>NUCLEOTIDE SEQUENCE [LARGE SCALE GENOMIC DNA]</scope>
    <source>
        <strain evidence="1 2">NCTC10376</strain>
    </source>
</reference>
<organism evidence="1 2">
    <name type="scientific">Proteus vulgaris</name>
    <dbReference type="NCBI Taxonomy" id="585"/>
    <lineage>
        <taxon>Bacteria</taxon>
        <taxon>Pseudomonadati</taxon>
        <taxon>Pseudomonadota</taxon>
        <taxon>Gammaproteobacteria</taxon>
        <taxon>Enterobacterales</taxon>
        <taxon>Morganellaceae</taxon>
        <taxon>Proteus</taxon>
    </lineage>
</organism>
<dbReference type="Proteomes" id="UP000254331">
    <property type="component" value="Unassembled WGS sequence"/>
</dbReference>
<dbReference type="RefSeq" id="WP_036934460.1">
    <property type="nucleotide sequence ID" value="NZ_CP104121.1"/>
</dbReference>
<dbReference type="EMBL" id="UGTW01000001">
    <property type="protein sequence ID" value="SUC16452.1"/>
    <property type="molecule type" value="Genomic_DNA"/>
</dbReference>
<evidence type="ECO:0000313" key="1">
    <source>
        <dbReference type="EMBL" id="SUC16452.1"/>
    </source>
</evidence>
<evidence type="ECO:0000313" key="2">
    <source>
        <dbReference type="Proteomes" id="UP000254331"/>
    </source>
</evidence>
<protein>
    <submittedName>
        <fullName evidence="1">Type III secretion system protein</fullName>
    </submittedName>
</protein>
<name>A0A379FAI5_PROVU</name>